<dbReference type="Proteomes" id="UP001209701">
    <property type="component" value="Unassembled WGS sequence"/>
</dbReference>
<dbReference type="InterPro" id="IPR013424">
    <property type="entry name" value="Ice-binding_C"/>
</dbReference>
<evidence type="ECO:0000313" key="4">
    <source>
        <dbReference type="Proteomes" id="UP001209701"/>
    </source>
</evidence>
<proteinExistence type="predicted"/>
<feature type="chain" id="PRO_5045563954" evidence="1">
    <location>
        <begin position="27"/>
        <end position="210"/>
    </location>
</feature>
<dbReference type="NCBIfam" id="TIGR02595">
    <property type="entry name" value="PEP_CTERM"/>
    <property type="match status" value="1"/>
</dbReference>
<reference evidence="3 4" key="1">
    <citation type="submission" date="2021-11" db="EMBL/GenBank/DDBJ databases">
        <authorList>
            <person name="Liang Q."/>
            <person name="Mou H."/>
            <person name="Liu Z."/>
        </authorList>
    </citation>
    <scope>NUCLEOTIDE SEQUENCE [LARGE SCALE GENOMIC DNA]</scope>
    <source>
        <strain evidence="3 4">CHU3</strain>
    </source>
</reference>
<accession>A0ABT2YED8</accession>
<gene>
    <name evidence="3" type="ORF">LNV07_09795</name>
</gene>
<name>A0ABT2YED8_9BURK</name>
<dbReference type="EMBL" id="JAJIRN010000004">
    <property type="protein sequence ID" value="MCV2368386.1"/>
    <property type="molecule type" value="Genomic_DNA"/>
</dbReference>
<dbReference type="Pfam" id="PF07589">
    <property type="entry name" value="PEP-CTERM"/>
    <property type="match status" value="1"/>
</dbReference>
<evidence type="ECO:0000259" key="2">
    <source>
        <dbReference type="Pfam" id="PF07589"/>
    </source>
</evidence>
<sequence length="210" mass="21702">MKFKTLSSLSSLFMLGWLAVLGPANASPITYEFSGVVASDTAERGWQQFTGSFSFDSVALDAIADPSTAAYAHAGAPWGMSVSFDGGPALLLDSSFNMLVSNDLQGADQWGALAQNGSGSEVFSLSLIDVSASVFDSDALPLGGLTLGNFSFNSFRYESADAELQGQLGSLYCVAGCEAQPPVPVPEPGSLALVAAGLVAMLLRRQGSGR</sequence>
<feature type="domain" description="Ice-binding protein C-terminal" evidence="2">
    <location>
        <begin position="184"/>
        <end position="205"/>
    </location>
</feature>
<comment type="caution">
    <text evidence="3">The sequence shown here is derived from an EMBL/GenBank/DDBJ whole genome shotgun (WGS) entry which is preliminary data.</text>
</comment>
<keyword evidence="1" id="KW-0732">Signal</keyword>
<feature type="signal peptide" evidence="1">
    <location>
        <begin position="1"/>
        <end position="26"/>
    </location>
</feature>
<organism evidence="3 4">
    <name type="scientific">Roseateles oligotrophus</name>
    <dbReference type="NCBI Taxonomy" id="1769250"/>
    <lineage>
        <taxon>Bacteria</taxon>
        <taxon>Pseudomonadati</taxon>
        <taxon>Pseudomonadota</taxon>
        <taxon>Betaproteobacteria</taxon>
        <taxon>Burkholderiales</taxon>
        <taxon>Sphaerotilaceae</taxon>
        <taxon>Roseateles</taxon>
    </lineage>
</organism>
<dbReference type="RefSeq" id="WP_263570988.1">
    <property type="nucleotide sequence ID" value="NZ_JAJIRN010000004.1"/>
</dbReference>
<evidence type="ECO:0000313" key="3">
    <source>
        <dbReference type="EMBL" id="MCV2368386.1"/>
    </source>
</evidence>
<keyword evidence="4" id="KW-1185">Reference proteome</keyword>
<protein>
    <submittedName>
        <fullName evidence="3">PEP-CTERM sorting domain-containing protein</fullName>
    </submittedName>
</protein>
<evidence type="ECO:0000256" key="1">
    <source>
        <dbReference type="SAM" id="SignalP"/>
    </source>
</evidence>